<accession>A0A645I0X6</accession>
<evidence type="ECO:0000313" key="1">
    <source>
        <dbReference type="EMBL" id="MPN44402.1"/>
    </source>
</evidence>
<protein>
    <recommendedName>
        <fullName evidence="2">Peptidase S9 prolyl oligopeptidase catalytic domain-containing protein</fullName>
    </recommendedName>
</protein>
<dbReference type="GO" id="GO:0052689">
    <property type="term" value="F:carboxylic ester hydrolase activity"/>
    <property type="evidence" value="ECO:0007669"/>
    <property type="project" value="TreeGrafter"/>
</dbReference>
<dbReference type="InterPro" id="IPR029058">
    <property type="entry name" value="AB_hydrolase_fold"/>
</dbReference>
<dbReference type="PANTHER" id="PTHR43265">
    <property type="entry name" value="ESTERASE ESTD"/>
    <property type="match status" value="1"/>
</dbReference>
<evidence type="ECO:0008006" key="2">
    <source>
        <dbReference type="Google" id="ProtNLM"/>
    </source>
</evidence>
<dbReference type="SUPFAM" id="SSF53474">
    <property type="entry name" value="alpha/beta-Hydrolases"/>
    <property type="match status" value="1"/>
</dbReference>
<dbReference type="Gene3D" id="3.40.50.1820">
    <property type="entry name" value="alpha/beta hydrolase"/>
    <property type="match status" value="1"/>
</dbReference>
<comment type="caution">
    <text evidence="1">The sequence shown here is derived from an EMBL/GenBank/DDBJ whole genome shotgun (WGS) entry which is preliminary data.</text>
</comment>
<dbReference type="PANTHER" id="PTHR43265:SF1">
    <property type="entry name" value="ESTERASE ESTD"/>
    <property type="match status" value="1"/>
</dbReference>
<reference evidence="1" key="1">
    <citation type="submission" date="2019-08" db="EMBL/GenBank/DDBJ databases">
        <authorList>
            <person name="Kucharzyk K."/>
            <person name="Murdoch R.W."/>
            <person name="Higgins S."/>
            <person name="Loffler F."/>
        </authorList>
    </citation>
    <scope>NUCLEOTIDE SEQUENCE</scope>
</reference>
<name>A0A645I0X6_9ZZZZ</name>
<organism evidence="1">
    <name type="scientific">bioreactor metagenome</name>
    <dbReference type="NCBI Taxonomy" id="1076179"/>
    <lineage>
        <taxon>unclassified sequences</taxon>
        <taxon>metagenomes</taxon>
        <taxon>ecological metagenomes</taxon>
    </lineage>
</organism>
<proteinExistence type="predicted"/>
<sequence length="96" mass="10770">MTFLTLDPADYLKSVHVPVLILNGTKDTQVTSSLNVPAIERALHEAGNKSYRTYVYEGLNHLFQPATTGSVEEYATIETTISPAVLRDLLFWMLDR</sequence>
<dbReference type="InterPro" id="IPR053145">
    <property type="entry name" value="AB_hydrolase_Est10"/>
</dbReference>
<gene>
    <name evidence="1" type="ORF">SDC9_191967</name>
</gene>
<dbReference type="AlphaFoldDB" id="A0A645I0X6"/>
<dbReference type="EMBL" id="VSSQ01103509">
    <property type="protein sequence ID" value="MPN44402.1"/>
    <property type="molecule type" value="Genomic_DNA"/>
</dbReference>